<evidence type="ECO:0000313" key="2">
    <source>
        <dbReference type="EnsemblMetazoa" id="XP_022664115"/>
    </source>
</evidence>
<dbReference type="OMA" id="IYQAGPV"/>
<keyword evidence="1" id="KW-0472">Membrane</keyword>
<reference evidence="2" key="1">
    <citation type="submission" date="2021-01" db="UniProtKB">
        <authorList>
            <consortium name="EnsemblMetazoa"/>
        </authorList>
    </citation>
    <scope>IDENTIFICATION</scope>
</reference>
<dbReference type="InParanoid" id="A0A7M7MBH4"/>
<keyword evidence="1" id="KW-1133">Transmembrane helix</keyword>
<evidence type="ECO:0000313" key="3">
    <source>
        <dbReference type="Proteomes" id="UP000594260"/>
    </source>
</evidence>
<protein>
    <submittedName>
        <fullName evidence="2">Uncharacterized protein</fullName>
    </submittedName>
</protein>
<organism evidence="2 3">
    <name type="scientific">Varroa destructor</name>
    <name type="common">Honeybee mite</name>
    <dbReference type="NCBI Taxonomy" id="109461"/>
    <lineage>
        <taxon>Eukaryota</taxon>
        <taxon>Metazoa</taxon>
        <taxon>Ecdysozoa</taxon>
        <taxon>Arthropoda</taxon>
        <taxon>Chelicerata</taxon>
        <taxon>Arachnida</taxon>
        <taxon>Acari</taxon>
        <taxon>Parasitiformes</taxon>
        <taxon>Mesostigmata</taxon>
        <taxon>Gamasina</taxon>
        <taxon>Dermanyssoidea</taxon>
        <taxon>Varroidae</taxon>
        <taxon>Varroa</taxon>
    </lineage>
</organism>
<proteinExistence type="predicted"/>
<keyword evidence="3" id="KW-1185">Reference proteome</keyword>
<evidence type="ECO:0000256" key="1">
    <source>
        <dbReference type="SAM" id="Phobius"/>
    </source>
</evidence>
<dbReference type="OrthoDB" id="6495696at2759"/>
<dbReference type="Proteomes" id="UP000594260">
    <property type="component" value="Unplaced"/>
</dbReference>
<keyword evidence="1" id="KW-0812">Transmembrane</keyword>
<dbReference type="EnsemblMetazoa" id="XM_022808380">
    <property type="protein sequence ID" value="XP_022664115"/>
    <property type="gene ID" value="LOC111251635"/>
</dbReference>
<feature type="transmembrane region" description="Helical" evidence="1">
    <location>
        <begin position="187"/>
        <end position="210"/>
    </location>
</feature>
<accession>A0A7M7MBH4</accession>
<dbReference type="AlphaFoldDB" id="A0A7M7MBH4"/>
<dbReference type="KEGG" id="vde:111251635"/>
<dbReference type="GeneID" id="111251635"/>
<sequence>MTFLNSELTSSMAIKKNEDFINDYSDILRFRKMQIYAEADSTLSALFTKASTDLLRRLSTRLVPVRGTFRYGPELFSLIKKVSEKQGVLVGSEHMGISFMLQSLKVFGYCPKTMVTTKGFGLLSGDIFLSRSLPSELTRNINKGIHICRESNLYRQKLLWTVHNYYKCMAFTFSNKDEPKPLSSDDILGSLVLLAIGLGVSLVALTVEGISRTIIYRKRSTTTRCLTQEVVQ</sequence>
<name>A0A7M7MBH4_VARDE</name>
<dbReference type="RefSeq" id="XP_022664115.1">
    <property type="nucleotide sequence ID" value="XM_022808380.1"/>
</dbReference>